<evidence type="ECO:0000256" key="10">
    <source>
        <dbReference type="ARBA" id="ARBA00022989"/>
    </source>
</evidence>
<evidence type="ECO:0000256" key="3">
    <source>
        <dbReference type="ARBA" id="ARBA00012944"/>
    </source>
</evidence>
<feature type="chain" id="PRO_5025691910" description="NADH-ubiquinone oxidoreductase chain 6" evidence="17">
    <location>
        <begin position="18"/>
        <end position="167"/>
    </location>
</feature>
<keyword evidence="5" id="KW-0813">Transport</keyword>
<dbReference type="GO" id="GO:0031966">
    <property type="term" value="C:mitochondrial membrane"/>
    <property type="evidence" value="ECO:0007669"/>
    <property type="project" value="UniProtKB-SubCell"/>
</dbReference>
<keyword evidence="10 16" id="KW-1133">Transmembrane helix</keyword>
<evidence type="ECO:0000256" key="17">
    <source>
        <dbReference type="SAM" id="SignalP"/>
    </source>
</evidence>
<feature type="transmembrane region" description="Helical" evidence="16">
    <location>
        <begin position="133"/>
        <end position="154"/>
    </location>
</feature>
<evidence type="ECO:0000256" key="5">
    <source>
        <dbReference type="ARBA" id="ARBA00022448"/>
    </source>
</evidence>
<dbReference type="PANTHER" id="PTHR11435:SF1">
    <property type="entry name" value="NADH-UBIQUINONE OXIDOREDUCTASE CHAIN 6"/>
    <property type="match status" value="1"/>
</dbReference>
<accession>A0A6C0R3S6</accession>
<keyword evidence="8" id="KW-1278">Translocase</keyword>
<comment type="subcellular location">
    <subcellularLocation>
        <location evidence="1">Mitochondrion membrane</location>
        <topology evidence="1">Multi-pass membrane protein</topology>
    </subcellularLocation>
</comment>
<feature type="transmembrane region" description="Helical" evidence="16">
    <location>
        <begin position="27"/>
        <end position="45"/>
    </location>
</feature>
<evidence type="ECO:0000256" key="7">
    <source>
        <dbReference type="ARBA" id="ARBA00022692"/>
    </source>
</evidence>
<evidence type="ECO:0000256" key="9">
    <source>
        <dbReference type="ARBA" id="ARBA00022982"/>
    </source>
</evidence>
<evidence type="ECO:0000256" key="15">
    <source>
        <dbReference type="ARBA" id="ARBA00049551"/>
    </source>
</evidence>
<dbReference type="EMBL" id="MK951661">
    <property type="protein sequence ID" value="QHZ87428.1"/>
    <property type="molecule type" value="Genomic_DNA"/>
</dbReference>
<evidence type="ECO:0000256" key="8">
    <source>
        <dbReference type="ARBA" id="ARBA00022967"/>
    </source>
</evidence>
<keyword evidence="9" id="KW-0249">Electron transport</keyword>
<feature type="signal peptide" evidence="17">
    <location>
        <begin position="1"/>
        <end position="17"/>
    </location>
</feature>
<comment type="similarity">
    <text evidence="2">Belongs to the complex I subunit 6 family.</text>
</comment>
<evidence type="ECO:0000313" key="18">
    <source>
        <dbReference type="EMBL" id="QHZ87428.1"/>
    </source>
</evidence>
<keyword evidence="7 16" id="KW-0812">Transmembrane</keyword>
<keyword evidence="17" id="KW-0732">Signal</keyword>
<comment type="catalytic activity">
    <reaction evidence="15">
        <text>a ubiquinone + NADH + 5 H(+)(in) = a ubiquinol + NAD(+) + 4 H(+)(out)</text>
        <dbReference type="Rhea" id="RHEA:29091"/>
        <dbReference type="Rhea" id="RHEA-COMP:9565"/>
        <dbReference type="Rhea" id="RHEA-COMP:9566"/>
        <dbReference type="ChEBI" id="CHEBI:15378"/>
        <dbReference type="ChEBI" id="CHEBI:16389"/>
        <dbReference type="ChEBI" id="CHEBI:17976"/>
        <dbReference type="ChEBI" id="CHEBI:57540"/>
        <dbReference type="ChEBI" id="CHEBI:57945"/>
        <dbReference type="EC" id="7.1.1.2"/>
    </reaction>
</comment>
<dbReference type="PANTHER" id="PTHR11435">
    <property type="entry name" value="NADH UBIQUINONE OXIDOREDUCTASE SUBUNIT ND6"/>
    <property type="match status" value="1"/>
</dbReference>
<keyword evidence="12 18" id="KW-0496">Mitochondrion</keyword>
<evidence type="ECO:0000256" key="16">
    <source>
        <dbReference type="SAM" id="Phobius"/>
    </source>
</evidence>
<keyword evidence="6" id="KW-0679">Respiratory chain</keyword>
<name>A0A6C0R3S6_9ODON</name>
<proteinExistence type="inferred from homology"/>
<organism evidence="18">
    <name type="scientific">Platycnemis phyllopoda</name>
    <dbReference type="NCBI Taxonomy" id="410882"/>
    <lineage>
        <taxon>Eukaryota</taxon>
        <taxon>Metazoa</taxon>
        <taxon>Ecdysozoa</taxon>
        <taxon>Arthropoda</taxon>
        <taxon>Hexapoda</taxon>
        <taxon>Insecta</taxon>
        <taxon>Pterygota</taxon>
        <taxon>Palaeoptera</taxon>
        <taxon>Odonata</taxon>
        <taxon>Zygoptera</taxon>
        <taxon>Platycnemididae</taxon>
        <taxon>Platycnemis</taxon>
    </lineage>
</organism>
<evidence type="ECO:0000256" key="12">
    <source>
        <dbReference type="ARBA" id="ARBA00023128"/>
    </source>
</evidence>
<keyword evidence="11" id="KW-0520">NAD</keyword>
<evidence type="ECO:0000256" key="4">
    <source>
        <dbReference type="ARBA" id="ARBA00021095"/>
    </source>
</evidence>
<evidence type="ECO:0000256" key="13">
    <source>
        <dbReference type="ARBA" id="ARBA00023136"/>
    </source>
</evidence>
<evidence type="ECO:0000256" key="1">
    <source>
        <dbReference type="ARBA" id="ARBA00004225"/>
    </source>
</evidence>
<evidence type="ECO:0000256" key="2">
    <source>
        <dbReference type="ARBA" id="ARBA00005698"/>
    </source>
</evidence>
<dbReference type="AlphaFoldDB" id="A0A6C0R3S6"/>
<dbReference type="GO" id="GO:0008137">
    <property type="term" value="F:NADH dehydrogenase (ubiquinone) activity"/>
    <property type="evidence" value="ECO:0007669"/>
    <property type="project" value="UniProtKB-EC"/>
</dbReference>
<sequence>MLCISQLILLITSSVNTSMFTVMKHPMSMGITLMVQTIIICLITNNMSYNAWFSYILFLVFLGGMLVLFIYMTSVASNELFEKIAITPIIATSLVIIMIMFMMDPSLLSNSSDEVFKTDFSEPKNMMAMLFNYPINILTTVAVLYLFLTLIVVVKMTELYQGPLRSN</sequence>
<feature type="transmembrane region" description="Helical" evidence="16">
    <location>
        <begin position="84"/>
        <end position="103"/>
    </location>
</feature>
<feature type="transmembrane region" description="Helical" evidence="16">
    <location>
        <begin position="52"/>
        <end position="72"/>
    </location>
</feature>
<reference evidence="18" key="1">
    <citation type="journal article" date="2019" name="Sci. Rep.">
        <title>The mitochondrial genomes of palaeopteran insects and insights into the early insect relationships.</title>
        <authorList>
            <person name="Song N."/>
            <person name="Li X."/>
            <person name="Yin X."/>
            <person name="Li X."/>
            <person name="Yin J."/>
            <person name="Pan P."/>
        </authorList>
    </citation>
    <scope>NUCLEOTIDE SEQUENCE</scope>
</reference>
<dbReference type="EC" id="7.1.1.2" evidence="3"/>
<dbReference type="InterPro" id="IPR050269">
    <property type="entry name" value="ComplexI_Subunit6"/>
</dbReference>
<keyword evidence="13 16" id="KW-0472">Membrane</keyword>
<geneLocation type="mitochondrion" evidence="18"/>
<evidence type="ECO:0000256" key="14">
    <source>
        <dbReference type="ARBA" id="ARBA00031019"/>
    </source>
</evidence>
<protein>
    <recommendedName>
        <fullName evidence="4">NADH-ubiquinone oxidoreductase chain 6</fullName>
        <ecNumber evidence="3">7.1.1.2</ecNumber>
    </recommendedName>
    <alternativeName>
        <fullName evidence="14">NADH dehydrogenase subunit 6</fullName>
    </alternativeName>
</protein>
<gene>
    <name evidence="18" type="primary">nad6</name>
</gene>
<evidence type="ECO:0000256" key="11">
    <source>
        <dbReference type="ARBA" id="ARBA00023027"/>
    </source>
</evidence>
<evidence type="ECO:0000256" key="6">
    <source>
        <dbReference type="ARBA" id="ARBA00022660"/>
    </source>
</evidence>